<feature type="transmembrane region" description="Helical" evidence="1">
    <location>
        <begin position="40"/>
        <end position="65"/>
    </location>
</feature>
<keyword evidence="3" id="KW-1185">Reference proteome</keyword>
<dbReference type="VEuPathDB" id="PiroplasmaDB:BEWA_009360"/>
<dbReference type="RefSeq" id="XP_004831188.1">
    <property type="nucleotide sequence ID" value="XM_004831131.1"/>
</dbReference>
<feature type="transmembrane region" description="Helical" evidence="1">
    <location>
        <begin position="77"/>
        <end position="96"/>
    </location>
</feature>
<feature type="transmembrane region" description="Helical" evidence="1">
    <location>
        <begin position="12"/>
        <end position="34"/>
    </location>
</feature>
<keyword evidence="1" id="KW-0472">Membrane</keyword>
<organism evidence="2 3">
    <name type="scientific">Theileria equi strain WA</name>
    <dbReference type="NCBI Taxonomy" id="1537102"/>
    <lineage>
        <taxon>Eukaryota</taxon>
        <taxon>Sar</taxon>
        <taxon>Alveolata</taxon>
        <taxon>Apicomplexa</taxon>
        <taxon>Aconoidasida</taxon>
        <taxon>Piroplasmida</taxon>
        <taxon>Theileriidae</taxon>
        <taxon>Theileria</taxon>
    </lineage>
</organism>
<dbReference type="GeneID" id="15804706"/>
<dbReference type="EMBL" id="CP001670">
    <property type="protein sequence ID" value="AFZ81522.1"/>
    <property type="molecule type" value="Genomic_DNA"/>
</dbReference>
<dbReference type="KEGG" id="beq:BEWA_009360"/>
<dbReference type="AlphaFoldDB" id="L0B0Y2"/>
<accession>L0B0Y2</accession>
<sequence length="177" mass="19514">MAFFTNTKFLGSAVLFITILLNTALIGFVVYLHSVAYNRFLSFIVTDSTFGTTSIIGACIGLYGFLSGNISALSTEFYHAIVSVVFTSGLTALHVVSAQYLSPTIKDYDSLFNCFYLTSGAFILMAIANAYVALLIGRFMKENSEARENNKLSTHENNSDKFYDTCKLNETTYSTQV</sequence>
<name>L0B0Y2_THEEQ</name>
<feature type="transmembrane region" description="Helical" evidence="1">
    <location>
        <begin position="116"/>
        <end position="137"/>
    </location>
</feature>
<keyword evidence="1" id="KW-0812">Transmembrane</keyword>
<evidence type="ECO:0000313" key="2">
    <source>
        <dbReference type="EMBL" id="AFZ81522.1"/>
    </source>
</evidence>
<evidence type="ECO:0000313" key="3">
    <source>
        <dbReference type="Proteomes" id="UP000031512"/>
    </source>
</evidence>
<keyword evidence="1" id="KW-1133">Transmembrane helix</keyword>
<gene>
    <name evidence="2" type="ORF">BEWA_009360</name>
</gene>
<reference evidence="2 3" key="1">
    <citation type="journal article" date="2012" name="BMC Genomics">
        <title>Comparative genomic analysis and phylogenetic position of Theileria equi.</title>
        <authorList>
            <person name="Kappmeyer L.S."/>
            <person name="Thiagarajan M."/>
            <person name="Herndon D.R."/>
            <person name="Ramsay J.D."/>
            <person name="Caler E."/>
            <person name="Djikeng A."/>
            <person name="Gillespie J.J."/>
            <person name="Lau A.O."/>
            <person name="Roalson E.H."/>
            <person name="Silva J.C."/>
            <person name="Silva M.G."/>
            <person name="Suarez C.E."/>
            <person name="Ueti M.W."/>
            <person name="Nene V.M."/>
            <person name="Mealey R.H."/>
            <person name="Knowles D.P."/>
            <person name="Brayton K.A."/>
        </authorList>
    </citation>
    <scope>NUCLEOTIDE SEQUENCE [LARGE SCALE GENOMIC DNA]</scope>
    <source>
        <strain evidence="2 3">WA</strain>
    </source>
</reference>
<proteinExistence type="predicted"/>
<dbReference type="Proteomes" id="UP000031512">
    <property type="component" value="Chromosome 3"/>
</dbReference>
<protein>
    <submittedName>
        <fullName evidence="2">WD domain, G-beta repeat family protein</fullName>
    </submittedName>
</protein>
<evidence type="ECO:0000256" key="1">
    <source>
        <dbReference type="SAM" id="Phobius"/>
    </source>
</evidence>